<dbReference type="Proteomes" id="UP000677228">
    <property type="component" value="Unassembled WGS sequence"/>
</dbReference>
<reference evidence="2" key="1">
    <citation type="submission" date="2021-02" db="EMBL/GenBank/DDBJ databases">
        <authorList>
            <person name="Nowell W R."/>
        </authorList>
    </citation>
    <scope>NUCLEOTIDE SEQUENCE</scope>
</reference>
<dbReference type="EMBL" id="CAJOBA010042664">
    <property type="protein sequence ID" value="CAF4137669.1"/>
    <property type="molecule type" value="Genomic_DNA"/>
</dbReference>
<evidence type="ECO:0000313" key="2">
    <source>
        <dbReference type="EMBL" id="CAF4137669.1"/>
    </source>
</evidence>
<name>A0A8S2R428_9BILA</name>
<proteinExistence type="predicted"/>
<dbReference type="AlphaFoldDB" id="A0A8S2R428"/>
<gene>
    <name evidence="1" type="ORF">OVA965_LOCUS29681</name>
    <name evidence="2" type="ORF">TMI583_LOCUS30469</name>
</gene>
<evidence type="ECO:0000313" key="1">
    <source>
        <dbReference type="EMBL" id="CAF1326402.1"/>
    </source>
</evidence>
<accession>A0A8S2R428</accession>
<protein>
    <submittedName>
        <fullName evidence="2">Uncharacterized protein</fullName>
    </submittedName>
</protein>
<dbReference type="Proteomes" id="UP000682733">
    <property type="component" value="Unassembled WGS sequence"/>
</dbReference>
<comment type="caution">
    <text evidence="2">The sequence shown here is derived from an EMBL/GenBank/DDBJ whole genome shotgun (WGS) entry which is preliminary data.</text>
</comment>
<organism evidence="2 3">
    <name type="scientific">Didymodactylos carnosus</name>
    <dbReference type="NCBI Taxonomy" id="1234261"/>
    <lineage>
        <taxon>Eukaryota</taxon>
        <taxon>Metazoa</taxon>
        <taxon>Spiralia</taxon>
        <taxon>Gnathifera</taxon>
        <taxon>Rotifera</taxon>
        <taxon>Eurotatoria</taxon>
        <taxon>Bdelloidea</taxon>
        <taxon>Philodinida</taxon>
        <taxon>Philodinidae</taxon>
        <taxon>Didymodactylos</taxon>
    </lineage>
</organism>
<evidence type="ECO:0000313" key="3">
    <source>
        <dbReference type="Proteomes" id="UP000682733"/>
    </source>
</evidence>
<sequence length="118" mass="13477">MDGLSSTNANSHIINYPIYNSNGKLPYSHLQLSNNNSFMHHYPFNTSYQKPIYGLTSNLSTTISTSNDTPLIPSTSSRDLFQMVNNNNGWTQQKLGHQPTSEHNNFYRRHSTLSYCLF</sequence>
<dbReference type="EMBL" id="CAJNOK010021048">
    <property type="protein sequence ID" value="CAF1326402.1"/>
    <property type="molecule type" value="Genomic_DNA"/>
</dbReference>